<dbReference type="EMBL" id="CAJVPL010001716">
    <property type="protein sequence ID" value="CAG8584504.1"/>
    <property type="molecule type" value="Genomic_DNA"/>
</dbReference>
<accession>A0A9N9C080</accession>
<name>A0A9N9C080_9GLOM</name>
<evidence type="ECO:0000313" key="1">
    <source>
        <dbReference type="EMBL" id="CAG8584504.1"/>
    </source>
</evidence>
<keyword evidence="2" id="KW-1185">Reference proteome</keyword>
<dbReference type="AlphaFoldDB" id="A0A9N9C080"/>
<sequence length="94" mass="10762">AQVMENECSSNLLGHLKRLKSHNVSVELMAADEIQKHFSHPAKTSILLLNIENAIHLQMGGQNKVHIHSKQRCFNPQKELAFHINVEHEKYLTD</sequence>
<proteinExistence type="predicted"/>
<comment type="caution">
    <text evidence="1">The sequence shown here is derived from an EMBL/GenBank/DDBJ whole genome shotgun (WGS) entry which is preliminary data.</text>
</comment>
<protein>
    <submittedName>
        <fullName evidence="1">6475_t:CDS:1</fullName>
    </submittedName>
</protein>
<evidence type="ECO:0000313" key="2">
    <source>
        <dbReference type="Proteomes" id="UP000789831"/>
    </source>
</evidence>
<reference evidence="1" key="1">
    <citation type="submission" date="2021-06" db="EMBL/GenBank/DDBJ databases">
        <authorList>
            <person name="Kallberg Y."/>
            <person name="Tangrot J."/>
            <person name="Rosling A."/>
        </authorList>
    </citation>
    <scope>NUCLEOTIDE SEQUENCE</scope>
    <source>
        <strain evidence="1">MT106</strain>
    </source>
</reference>
<dbReference type="Proteomes" id="UP000789831">
    <property type="component" value="Unassembled WGS sequence"/>
</dbReference>
<feature type="non-terminal residue" evidence="1">
    <location>
        <position position="1"/>
    </location>
</feature>
<organism evidence="1 2">
    <name type="scientific">Ambispora gerdemannii</name>
    <dbReference type="NCBI Taxonomy" id="144530"/>
    <lineage>
        <taxon>Eukaryota</taxon>
        <taxon>Fungi</taxon>
        <taxon>Fungi incertae sedis</taxon>
        <taxon>Mucoromycota</taxon>
        <taxon>Glomeromycotina</taxon>
        <taxon>Glomeromycetes</taxon>
        <taxon>Archaeosporales</taxon>
        <taxon>Ambisporaceae</taxon>
        <taxon>Ambispora</taxon>
    </lineage>
</organism>
<gene>
    <name evidence="1" type="ORF">AGERDE_LOCUS8292</name>
</gene>